<gene>
    <name evidence="13" type="ORF">Ctaglu_11760</name>
</gene>
<organism evidence="13 14">
    <name type="scientific">Clostridium tagluense</name>
    <dbReference type="NCBI Taxonomy" id="360422"/>
    <lineage>
        <taxon>Bacteria</taxon>
        <taxon>Bacillati</taxon>
        <taxon>Bacillota</taxon>
        <taxon>Clostridia</taxon>
        <taxon>Eubacteriales</taxon>
        <taxon>Clostridiaceae</taxon>
        <taxon>Clostridium</taxon>
    </lineage>
</organism>
<dbReference type="OrthoDB" id="9782003at2"/>
<keyword evidence="7 11" id="KW-0862">Zinc</keyword>
<evidence type="ECO:0000256" key="5">
    <source>
        <dbReference type="ARBA" id="ARBA00022692"/>
    </source>
</evidence>
<keyword evidence="11" id="KW-0479">Metal-binding</keyword>
<keyword evidence="9 11" id="KW-0482">Metalloprotease</keyword>
<dbReference type="InterPro" id="IPR001478">
    <property type="entry name" value="PDZ"/>
</dbReference>
<comment type="similarity">
    <text evidence="3 11">Belongs to the peptidase M50B family.</text>
</comment>
<evidence type="ECO:0000256" key="7">
    <source>
        <dbReference type="ARBA" id="ARBA00022833"/>
    </source>
</evidence>
<dbReference type="GO" id="GO:0016020">
    <property type="term" value="C:membrane"/>
    <property type="evidence" value="ECO:0007669"/>
    <property type="project" value="UniProtKB-SubCell"/>
</dbReference>
<dbReference type="InterPro" id="IPR008915">
    <property type="entry name" value="Peptidase_M50"/>
</dbReference>
<dbReference type="InterPro" id="IPR036034">
    <property type="entry name" value="PDZ_sf"/>
</dbReference>
<dbReference type="Pfam" id="PF02163">
    <property type="entry name" value="Peptidase_M50"/>
    <property type="match status" value="1"/>
</dbReference>
<evidence type="ECO:0000256" key="11">
    <source>
        <dbReference type="RuleBase" id="RU362031"/>
    </source>
</evidence>
<keyword evidence="6 11" id="KW-0378">Hydrolase</keyword>
<dbReference type="SUPFAM" id="SSF50156">
    <property type="entry name" value="PDZ domain-like"/>
    <property type="match status" value="1"/>
</dbReference>
<comment type="cofactor">
    <cofactor evidence="1 11">
        <name>Zn(2+)</name>
        <dbReference type="ChEBI" id="CHEBI:29105"/>
    </cofactor>
</comment>
<feature type="transmembrane region" description="Helical" evidence="11">
    <location>
        <begin position="96"/>
        <end position="117"/>
    </location>
</feature>
<accession>A0A401UJ04</accession>
<feature type="transmembrane region" description="Helical" evidence="11">
    <location>
        <begin position="6"/>
        <end position="24"/>
    </location>
</feature>
<dbReference type="Proteomes" id="UP000287872">
    <property type="component" value="Unassembled WGS sequence"/>
</dbReference>
<evidence type="ECO:0000256" key="10">
    <source>
        <dbReference type="ARBA" id="ARBA00023136"/>
    </source>
</evidence>
<dbReference type="GO" id="GO:0046872">
    <property type="term" value="F:metal ion binding"/>
    <property type="evidence" value="ECO:0007669"/>
    <property type="project" value="UniProtKB-KW"/>
</dbReference>
<dbReference type="PANTHER" id="PTHR42837:SF2">
    <property type="entry name" value="MEMBRANE METALLOPROTEASE ARASP2, CHLOROPLASTIC-RELATED"/>
    <property type="match status" value="1"/>
</dbReference>
<dbReference type="Pfam" id="PF17820">
    <property type="entry name" value="PDZ_6"/>
    <property type="match status" value="1"/>
</dbReference>
<evidence type="ECO:0000256" key="9">
    <source>
        <dbReference type="ARBA" id="ARBA00023049"/>
    </source>
</evidence>
<name>A0A401UJ04_9CLOT</name>
<keyword evidence="14" id="KW-1185">Reference proteome</keyword>
<feature type="domain" description="PDZ" evidence="12">
    <location>
        <begin position="110"/>
        <end position="182"/>
    </location>
</feature>
<dbReference type="GO" id="GO:0004222">
    <property type="term" value="F:metalloendopeptidase activity"/>
    <property type="evidence" value="ECO:0007669"/>
    <property type="project" value="InterPro"/>
</dbReference>
<evidence type="ECO:0000256" key="8">
    <source>
        <dbReference type="ARBA" id="ARBA00022989"/>
    </source>
</evidence>
<dbReference type="EC" id="3.4.24.-" evidence="11"/>
<evidence type="ECO:0000256" key="6">
    <source>
        <dbReference type="ARBA" id="ARBA00022801"/>
    </source>
</evidence>
<evidence type="ECO:0000256" key="4">
    <source>
        <dbReference type="ARBA" id="ARBA00022670"/>
    </source>
</evidence>
<proteinExistence type="inferred from homology"/>
<dbReference type="InterPro" id="IPR004387">
    <property type="entry name" value="Pept_M50_Zn"/>
</dbReference>
<dbReference type="CDD" id="cd06163">
    <property type="entry name" value="S2P-M50_PDZ_RseP-like"/>
    <property type="match status" value="1"/>
</dbReference>
<comment type="caution">
    <text evidence="13">The sequence shown here is derived from an EMBL/GenBank/DDBJ whole genome shotgun (WGS) entry which is preliminary data.</text>
</comment>
<protein>
    <recommendedName>
        <fullName evidence="11">Zinc metalloprotease</fullName>
        <ecNumber evidence="11">3.4.24.-</ecNumber>
    </recommendedName>
</protein>
<sequence>MSSIIANIPYFIMAILAFSLLIIIHELGHFAMCKLNGVKVYEFSLGMGPKIFGIKGKETEYLIKAFPIGGYVKMEGEDEGSNDPRAFNNKTPGQKLSIVSAGAIMNLILAVVLFAIVGASEGYVLPIIGQVSPNSPAMQAGIKVGDEITKVNKVKVDRWDQALNEIFASKGESMNIEIVRNSKAEKITVKPIMNAKEKRFMIGIAASNVEKKLNFGQSVEYGFNQTIGTAKQTFGFFGSLFRGQVSANDVGGPVSIIKISTMAAHAGLVKLLFLTALLSVQLGIFNIIPFPALDGGWIFILLFEIISGKKLDENKVGAVNNIGFMVLMAIMVLVVIKDIVSPIKF</sequence>
<dbReference type="AlphaFoldDB" id="A0A401UJ04"/>
<evidence type="ECO:0000259" key="12">
    <source>
        <dbReference type="SMART" id="SM00228"/>
    </source>
</evidence>
<dbReference type="GO" id="GO:0006508">
    <property type="term" value="P:proteolysis"/>
    <property type="evidence" value="ECO:0007669"/>
    <property type="project" value="UniProtKB-KW"/>
</dbReference>
<dbReference type="PANTHER" id="PTHR42837">
    <property type="entry name" value="REGULATOR OF SIGMA-E PROTEASE RSEP"/>
    <property type="match status" value="1"/>
</dbReference>
<dbReference type="InterPro" id="IPR041489">
    <property type="entry name" value="PDZ_6"/>
</dbReference>
<keyword evidence="8 11" id="KW-1133">Transmembrane helix</keyword>
<evidence type="ECO:0000313" key="14">
    <source>
        <dbReference type="Proteomes" id="UP000287872"/>
    </source>
</evidence>
<feature type="transmembrane region" description="Helical" evidence="11">
    <location>
        <begin position="318"/>
        <end position="336"/>
    </location>
</feature>
<dbReference type="SMART" id="SM00228">
    <property type="entry name" value="PDZ"/>
    <property type="match status" value="1"/>
</dbReference>
<keyword evidence="4 13" id="KW-0645">Protease</keyword>
<keyword evidence="10 11" id="KW-0472">Membrane</keyword>
<reference evidence="13 14" key="1">
    <citation type="submission" date="2018-11" db="EMBL/GenBank/DDBJ databases">
        <title>Genome sequencing and assembly of Clostridium tagluense strain A121.</title>
        <authorList>
            <person name="Murakami T."/>
            <person name="Segawa T."/>
            <person name="Shcherbakova V.A."/>
            <person name="Mori H."/>
            <person name="Yoshimura Y."/>
        </authorList>
    </citation>
    <scope>NUCLEOTIDE SEQUENCE [LARGE SCALE GENOMIC DNA]</scope>
    <source>
        <strain evidence="13 14">A121</strain>
    </source>
</reference>
<evidence type="ECO:0000256" key="2">
    <source>
        <dbReference type="ARBA" id="ARBA00004141"/>
    </source>
</evidence>
<dbReference type="CDD" id="cd23081">
    <property type="entry name" value="cpPDZ_EcRseP-like"/>
    <property type="match status" value="1"/>
</dbReference>
<keyword evidence="5 11" id="KW-0812">Transmembrane</keyword>
<dbReference type="RefSeq" id="WP_124999069.1">
    <property type="nucleotide sequence ID" value="NZ_BHYK01000005.1"/>
</dbReference>
<dbReference type="Gene3D" id="2.30.42.10">
    <property type="match status" value="1"/>
</dbReference>
<comment type="subcellular location">
    <subcellularLocation>
        <location evidence="2">Membrane</location>
        <topology evidence="2">Multi-pass membrane protein</topology>
    </subcellularLocation>
</comment>
<evidence type="ECO:0000313" key="13">
    <source>
        <dbReference type="EMBL" id="GCD09553.1"/>
    </source>
</evidence>
<dbReference type="EMBL" id="BHYK01000005">
    <property type="protein sequence ID" value="GCD09553.1"/>
    <property type="molecule type" value="Genomic_DNA"/>
</dbReference>
<evidence type="ECO:0000256" key="3">
    <source>
        <dbReference type="ARBA" id="ARBA00007931"/>
    </source>
</evidence>
<evidence type="ECO:0000256" key="1">
    <source>
        <dbReference type="ARBA" id="ARBA00001947"/>
    </source>
</evidence>
<dbReference type="NCBIfam" id="TIGR00054">
    <property type="entry name" value="RIP metalloprotease RseP"/>
    <property type="match status" value="1"/>
</dbReference>